<comment type="caution">
    <text evidence="1">The sequence shown here is derived from an EMBL/GenBank/DDBJ whole genome shotgun (WGS) entry which is preliminary data.</text>
</comment>
<sequence length="127" mass="14656">MAHTRDCQAKILSRKGGAFSVSQSCLDAGTGPAKRFTERQIIRIRDALTFDQQNGRAKTGYRYCPIYELPTDLRRPCDERRQKDYFDRRGQPRACRLRCHADRAADPVREHKHDRGVARLALRLCPV</sequence>
<proteinExistence type="predicted"/>
<protein>
    <submittedName>
        <fullName evidence="1">Uncharacterized protein</fullName>
    </submittedName>
</protein>
<dbReference type="AlphaFoldDB" id="A0A502FS64"/>
<dbReference type="RefSeq" id="WP_140851293.1">
    <property type="nucleotide sequence ID" value="NZ_RCZC01000004.1"/>
</dbReference>
<reference evidence="1 2" key="1">
    <citation type="journal article" date="2019" name="Environ. Microbiol.">
        <title>Species interactions and distinct microbial communities in high Arctic permafrost affected cryosols are associated with the CH4 and CO2 gas fluxes.</title>
        <authorList>
            <person name="Altshuler I."/>
            <person name="Hamel J."/>
            <person name="Turney S."/>
            <person name="Magnuson E."/>
            <person name="Levesque R."/>
            <person name="Greer C."/>
            <person name="Whyte L.G."/>
        </authorList>
    </citation>
    <scope>NUCLEOTIDE SEQUENCE [LARGE SCALE GENOMIC DNA]</scope>
    <source>
        <strain evidence="1 2">E6.1</strain>
    </source>
</reference>
<dbReference type="EMBL" id="RCZC01000004">
    <property type="protein sequence ID" value="TPG52220.1"/>
    <property type="molecule type" value="Genomic_DNA"/>
</dbReference>
<organism evidence="1 2">
    <name type="scientific">Sphingomonas glacialis</name>
    <dbReference type="NCBI Taxonomy" id="658225"/>
    <lineage>
        <taxon>Bacteria</taxon>
        <taxon>Pseudomonadati</taxon>
        <taxon>Pseudomonadota</taxon>
        <taxon>Alphaproteobacteria</taxon>
        <taxon>Sphingomonadales</taxon>
        <taxon>Sphingomonadaceae</taxon>
        <taxon>Sphingomonas</taxon>
    </lineage>
</organism>
<evidence type="ECO:0000313" key="1">
    <source>
        <dbReference type="EMBL" id="TPG52220.1"/>
    </source>
</evidence>
<name>A0A502FS64_9SPHN</name>
<gene>
    <name evidence="1" type="ORF">EAH76_16135</name>
</gene>
<dbReference type="OrthoDB" id="8778063at2"/>
<accession>A0A502FS64</accession>
<keyword evidence="2" id="KW-1185">Reference proteome</keyword>
<dbReference type="Proteomes" id="UP000319931">
    <property type="component" value="Unassembled WGS sequence"/>
</dbReference>
<evidence type="ECO:0000313" key="2">
    <source>
        <dbReference type="Proteomes" id="UP000319931"/>
    </source>
</evidence>